<dbReference type="GO" id="GO:0003700">
    <property type="term" value="F:DNA-binding transcription factor activity"/>
    <property type="evidence" value="ECO:0007669"/>
    <property type="project" value="InterPro"/>
</dbReference>
<dbReference type="PROSITE" id="PS50061">
    <property type="entry name" value="ETS_DOMAIN_3"/>
    <property type="match status" value="1"/>
</dbReference>
<gene>
    <name evidence="6" type="primary">Ci-Elf</name>
</gene>
<dbReference type="InterPro" id="IPR013761">
    <property type="entry name" value="SAM/pointed_sf"/>
</dbReference>
<dbReference type="CDD" id="cd08203">
    <property type="entry name" value="SAM_PNT"/>
    <property type="match status" value="1"/>
</dbReference>
<evidence type="ECO:0000256" key="3">
    <source>
        <dbReference type="RuleBase" id="RU004019"/>
    </source>
</evidence>
<keyword evidence="2 3" id="KW-0238">DNA-binding</keyword>
<dbReference type="GO" id="GO:0043565">
    <property type="term" value="F:sequence-specific DNA binding"/>
    <property type="evidence" value="ECO:0007669"/>
    <property type="project" value="InterPro"/>
</dbReference>
<dbReference type="PANTHER" id="PTHR11849">
    <property type="entry name" value="ETS"/>
    <property type="match status" value="1"/>
</dbReference>
<dbReference type="PROSITE" id="PS00345">
    <property type="entry name" value="ETS_DOMAIN_1"/>
    <property type="match status" value="1"/>
</dbReference>
<reference evidence="6" key="1">
    <citation type="submission" date="2007-03" db="EMBL/GenBank/DDBJ databases">
        <title>Ciona intestinalis Genes.</title>
        <authorList>
            <person name="Satou Y."/>
        </authorList>
    </citation>
    <scope>NUCLEOTIDE SEQUENCE</scope>
</reference>
<protein>
    <submittedName>
        <fullName evidence="6">Ets transcription factor Elf</fullName>
    </submittedName>
</protein>
<organism evidence="6">
    <name type="scientific">Ciona intestinalis</name>
    <name type="common">Transparent sea squirt</name>
    <name type="synonym">Ascidia intestinalis</name>
    <dbReference type="NCBI Taxonomy" id="7719"/>
    <lineage>
        <taxon>Eukaryota</taxon>
        <taxon>Metazoa</taxon>
        <taxon>Chordata</taxon>
        <taxon>Tunicata</taxon>
        <taxon>Ascidiacea</taxon>
        <taxon>Phlebobranchia</taxon>
        <taxon>Cionidae</taxon>
        <taxon>Ciona</taxon>
    </lineage>
</organism>
<evidence type="ECO:0000256" key="1">
    <source>
        <dbReference type="ARBA" id="ARBA00005562"/>
    </source>
</evidence>
<evidence type="ECO:0000256" key="2">
    <source>
        <dbReference type="ARBA" id="ARBA00023125"/>
    </source>
</evidence>
<dbReference type="FunFam" id="1.10.10.10:FF:001336">
    <property type="entry name" value="Epithelium specific ets factor 3, ese3, putative"/>
    <property type="match status" value="1"/>
</dbReference>
<proteinExistence type="evidence at transcript level"/>
<dbReference type="InterPro" id="IPR036388">
    <property type="entry name" value="WH-like_DNA-bd_sf"/>
</dbReference>
<accession>A4PIG5</accession>
<evidence type="ECO:0000313" key="6">
    <source>
        <dbReference type="EMBL" id="BAF49748.1"/>
    </source>
</evidence>
<dbReference type="PRINTS" id="PR00454">
    <property type="entry name" value="ETSDOMAIN"/>
</dbReference>
<keyword evidence="3" id="KW-0539">Nucleus</keyword>
<comment type="similarity">
    <text evidence="1 3">Belongs to the ETS family.</text>
</comment>
<dbReference type="SUPFAM" id="SSF46785">
    <property type="entry name" value="Winged helix' DNA-binding domain"/>
    <property type="match status" value="1"/>
</dbReference>
<feature type="domain" description="PNT" evidence="5">
    <location>
        <begin position="14"/>
        <end position="97"/>
    </location>
</feature>
<comment type="subcellular location">
    <subcellularLocation>
        <location evidence="3">Nucleus</location>
    </subcellularLocation>
</comment>
<dbReference type="GO" id="GO:0006357">
    <property type="term" value="P:regulation of transcription by RNA polymerase II"/>
    <property type="evidence" value="ECO:0007669"/>
    <property type="project" value="InterPro"/>
</dbReference>
<dbReference type="AlphaFoldDB" id="A4PIG5"/>
<dbReference type="InterPro" id="IPR036390">
    <property type="entry name" value="WH_DNA-bd_sf"/>
</dbReference>
<dbReference type="Pfam" id="PF00178">
    <property type="entry name" value="Ets"/>
    <property type="match status" value="1"/>
</dbReference>
<dbReference type="CTD" id="778586"/>
<dbReference type="Pfam" id="PF02198">
    <property type="entry name" value="SAM_PNT"/>
    <property type="match status" value="1"/>
</dbReference>
<dbReference type="RefSeq" id="NP_001093601.2">
    <property type="nucleotide sequence ID" value="NM_001100131.2"/>
</dbReference>
<dbReference type="InterPro" id="IPR046328">
    <property type="entry name" value="ETS_fam"/>
</dbReference>
<feature type="domain" description="ETS" evidence="4">
    <location>
        <begin position="156"/>
        <end position="238"/>
    </location>
</feature>
<dbReference type="Gene3D" id="1.10.150.50">
    <property type="entry name" value="Transcription Factor, Ets-1"/>
    <property type="match status" value="1"/>
</dbReference>
<dbReference type="SMART" id="SM00413">
    <property type="entry name" value="ETS"/>
    <property type="match status" value="1"/>
</dbReference>
<dbReference type="EMBL" id="AB299373">
    <property type="protein sequence ID" value="BAF49748.1"/>
    <property type="molecule type" value="mRNA"/>
</dbReference>
<dbReference type="SMART" id="SM00251">
    <property type="entry name" value="SAM_PNT"/>
    <property type="match status" value="1"/>
</dbReference>
<evidence type="ECO:0000259" key="4">
    <source>
        <dbReference type="PROSITE" id="PS50061"/>
    </source>
</evidence>
<dbReference type="PANTHER" id="PTHR11849:SF191">
    <property type="entry name" value="ECDYSONE-INDUCED PROTEIN 74EF ISOFORM B"/>
    <property type="match status" value="1"/>
</dbReference>
<dbReference type="GeneID" id="778586"/>
<dbReference type="PROSITE" id="PS51433">
    <property type="entry name" value="PNT"/>
    <property type="match status" value="1"/>
</dbReference>
<dbReference type="InterPro" id="IPR003118">
    <property type="entry name" value="Pointed_dom"/>
</dbReference>
<dbReference type="SUPFAM" id="SSF47769">
    <property type="entry name" value="SAM/Pointed domain"/>
    <property type="match status" value="1"/>
</dbReference>
<dbReference type="InterPro" id="IPR000418">
    <property type="entry name" value="Ets_dom"/>
</dbReference>
<evidence type="ECO:0000259" key="5">
    <source>
        <dbReference type="PROSITE" id="PS51433"/>
    </source>
</evidence>
<dbReference type="GO" id="GO:0005634">
    <property type="term" value="C:nucleus"/>
    <property type="evidence" value="ECO:0007669"/>
    <property type="project" value="UniProtKB-SubCell"/>
</dbReference>
<name>A4PIG5_CIOIN</name>
<dbReference type="Gene3D" id="1.10.10.10">
    <property type="entry name" value="Winged helix-like DNA-binding domain superfamily/Winged helix DNA-binding domain"/>
    <property type="match status" value="1"/>
</dbReference>
<sequence length="598" mass="68292">MSNNTTPINEVEIVAKEDVAASDLAQLFATSPWEWSEDGVFAWMSHVVNQFDLDASNLKNLHINGKELQMFSQDEFEKKVPYGNVLWAHLQFLSTCNVHENVHVTEVPNNETKISPEKQTVGANMEVSTTNKYRKDRNLISCHHRTSSVSGRGTSYYLWEFLLALLQDPLTCPQLIKWVNIKEAIFKLVDSKLVSWLWGQHKKKPEMNYETVGRALRYYYQKGILRKVDGYRLMYQFRFLPKNLTVVPSVEKCSEDTETFKKIDEDWPSSVPVRLRSVGEEVQPLSVGLPVLAALFKSVTSTECVQSIRTESIQDIQQKVIHVFSLSPHGVVSEVQFAPKQTVLLEKEKPEFDQVVQRDITPENSILNKVILPQTDQLPASEPCLLSSISPGSYSPAESAKILFARNQSGLITYDRAQLKNSRCSVSVSYNRSGYQYMVDCRRENNKVHISSTWVPEKVSQELLDHWKLLPVIEEHNENTNSNVLFKTKYRITNQYACQKSKVFGKLFTVPTDLSIKTSNNSKKSAIPLLNFSEDIVHSNEDRVESILSSDINSSCLESKTRNSDLFLQKKRTKYRDIAMTKPVVKTVVELTFDNDFV</sequence>
<dbReference type="PROSITE" id="PS00346">
    <property type="entry name" value="ETS_DOMAIN_2"/>
    <property type="match status" value="1"/>
</dbReference>